<feature type="signal peptide" evidence="1">
    <location>
        <begin position="1"/>
        <end position="26"/>
    </location>
</feature>
<name>A0ABD2CRY4_VESMC</name>
<gene>
    <name evidence="2" type="ORF">V1477_004443</name>
</gene>
<organism evidence="2 3">
    <name type="scientific">Vespula maculifrons</name>
    <name type="common">Eastern yellow jacket</name>
    <name type="synonym">Wasp</name>
    <dbReference type="NCBI Taxonomy" id="7453"/>
    <lineage>
        <taxon>Eukaryota</taxon>
        <taxon>Metazoa</taxon>
        <taxon>Ecdysozoa</taxon>
        <taxon>Arthropoda</taxon>
        <taxon>Hexapoda</taxon>
        <taxon>Insecta</taxon>
        <taxon>Pterygota</taxon>
        <taxon>Neoptera</taxon>
        <taxon>Endopterygota</taxon>
        <taxon>Hymenoptera</taxon>
        <taxon>Apocrita</taxon>
        <taxon>Aculeata</taxon>
        <taxon>Vespoidea</taxon>
        <taxon>Vespidae</taxon>
        <taxon>Vespinae</taxon>
        <taxon>Vespula</taxon>
    </lineage>
</organism>
<proteinExistence type="predicted"/>
<comment type="caution">
    <text evidence="2">The sequence shown here is derived from an EMBL/GenBank/DDBJ whole genome shotgun (WGS) entry which is preliminary data.</text>
</comment>
<dbReference type="EMBL" id="JAYRBN010000035">
    <property type="protein sequence ID" value="KAL2747751.1"/>
    <property type="molecule type" value="Genomic_DNA"/>
</dbReference>
<evidence type="ECO:0000256" key="1">
    <source>
        <dbReference type="SAM" id="SignalP"/>
    </source>
</evidence>
<protein>
    <recommendedName>
        <fullName evidence="4">Secreted protein</fullName>
    </recommendedName>
</protein>
<dbReference type="AlphaFoldDB" id="A0ABD2CRY4"/>
<accession>A0ABD2CRY4</accession>
<dbReference type="Proteomes" id="UP001607303">
    <property type="component" value="Unassembled WGS sequence"/>
</dbReference>
<evidence type="ECO:0000313" key="2">
    <source>
        <dbReference type="EMBL" id="KAL2747751.1"/>
    </source>
</evidence>
<sequence>MYSHRRIHSLLFGATILHLNIESVISDKYVSQTCYVKETVENQIRTVGNKSIQSWLMMMNHILEMCEHYLNKYLINITLKIAEKL</sequence>
<keyword evidence="1" id="KW-0732">Signal</keyword>
<feature type="chain" id="PRO_5044890423" description="Secreted protein" evidence="1">
    <location>
        <begin position="27"/>
        <end position="85"/>
    </location>
</feature>
<reference evidence="2 3" key="1">
    <citation type="journal article" date="2024" name="Ann. Entomol. Soc. Am.">
        <title>Genomic analyses of the southern and eastern yellowjacket wasps (Hymenoptera: Vespidae) reveal evolutionary signatures of social life.</title>
        <authorList>
            <person name="Catto M.A."/>
            <person name="Caine P.B."/>
            <person name="Orr S.E."/>
            <person name="Hunt B.G."/>
            <person name="Goodisman M.A.D."/>
        </authorList>
    </citation>
    <scope>NUCLEOTIDE SEQUENCE [LARGE SCALE GENOMIC DNA]</scope>
    <source>
        <strain evidence="2">232</strain>
        <tissue evidence="2">Head and thorax</tissue>
    </source>
</reference>
<evidence type="ECO:0000313" key="3">
    <source>
        <dbReference type="Proteomes" id="UP001607303"/>
    </source>
</evidence>
<keyword evidence="3" id="KW-1185">Reference proteome</keyword>
<evidence type="ECO:0008006" key="4">
    <source>
        <dbReference type="Google" id="ProtNLM"/>
    </source>
</evidence>